<keyword evidence="14" id="KW-1185">Reference proteome</keyword>
<comment type="subcellular location">
    <subcellularLocation>
        <location evidence="9">Cytoplasm</location>
    </subcellularLocation>
</comment>
<evidence type="ECO:0000259" key="12">
    <source>
        <dbReference type="PROSITE" id="PS51194"/>
    </source>
</evidence>
<comment type="similarity">
    <text evidence="9">In the C-terminal section; belongs to the helicase family. RecG subfamily.</text>
</comment>
<evidence type="ECO:0000313" key="13">
    <source>
        <dbReference type="EMBL" id="MBM7614781.1"/>
    </source>
</evidence>
<dbReference type="Pfam" id="PF03461">
    <property type="entry name" value="TRCF"/>
    <property type="match status" value="1"/>
</dbReference>
<dbReference type="PROSITE" id="PS51194">
    <property type="entry name" value="HELICASE_CTER"/>
    <property type="match status" value="1"/>
</dbReference>
<keyword evidence="3 9" id="KW-0227">DNA damage</keyword>
<dbReference type="PANTHER" id="PTHR47964">
    <property type="entry name" value="ATP-DEPENDENT DNA HELICASE HOMOLOG RECG, CHLOROPLASTIC"/>
    <property type="match status" value="1"/>
</dbReference>
<dbReference type="Pfam" id="PF17757">
    <property type="entry name" value="UvrB_inter"/>
    <property type="match status" value="1"/>
</dbReference>
<dbReference type="SMART" id="SM00487">
    <property type="entry name" value="DEXDc"/>
    <property type="match status" value="1"/>
</dbReference>
<dbReference type="Gene3D" id="3.90.1150.50">
    <property type="entry name" value="Transcription-repair-coupling factor, D7 domain"/>
    <property type="match status" value="1"/>
</dbReference>
<evidence type="ECO:0000256" key="10">
    <source>
        <dbReference type="SAM" id="Coils"/>
    </source>
</evidence>
<evidence type="ECO:0000256" key="6">
    <source>
        <dbReference type="ARBA" id="ARBA00022840"/>
    </source>
</evidence>
<dbReference type="Pfam" id="PF00271">
    <property type="entry name" value="Helicase_C"/>
    <property type="match status" value="1"/>
</dbReference>
<dbReference type="PROSITE" id="PS51192">
    <property type="entry name" value="HELICASE_ATP_BIND_1"/>
    <property type="match status" value="1"/>
</dbReference>
<dbReference type="InterPro" id="IPR011545">
    <property type="entry name" value="DEAD/DEAH_box_helicase_dom"/>
</dbReference>
<dbReference type="SUPFAM" id="SSF143517">
    <property type="entry name" value="TRCF domain-like"/>
    <property type="match status" value="1"/>
</dbReference>
<comment type="similarity">
    <text evidence="9">In the N-terminal section; belongs to the UvrB family.</text>
</comment>
<dbReference type="GO" id="GO:0016787">
    <property type="term" value="F:hydrolase activity"/>
    <property type="evidence" value="ECO:0007669"/>
    <property type="project" value="UniProtKB-KW"/>
</dbReference>
<dbReference type="InterPro" id="IPR041471">
    <property type="entry name" value="UvrB_inter"/>
</dbReference>
<feature type="domain" description="Helicase C-terminal" evidence="12">
    <location>
        <begin position="820"/>
        <end position="974"/>
    </location>
</feature>
<protein>
    <recommendedName>
        <fullName evidence="9">Transcription-repair-coupling factor</fullName>
        <shortName evidence="9">TRCF</shortName>
        <ecNumber evidence="9">3.6.4.-</ecNumber>
    </recommendedName>
</protein>
<dbReference type="NCBIfam" id="TIGR00580">
    <property type="entry name" value="mfd"/>
    <property type="match status" value="1"/>
</dbReference>
<dbReference type="Gene3D" id="3.40.50.11180">
    <property type="match status" value="1"/>
</dbReference>
<dbReference type="InterPro" id="IPR005118">
    <property type="entry name" value="TRCF_C"/>
</dbReference>
<comment type="caution">
    <text evidence="13">The sequence shown here is derived from an EMBL/GenBank/DDBJ whole genome shotgun (WGS) entry which is preliminary data.</text>
</comment>
<keyword evidence="4 9" id="KW-0378">Hydrolase</keyword>
<dbReference type="InterPro" id="IPR001650">
    <property type="entry name" value="Helicase_C-like"/>
</dbReference>
<dbReference type="InterPro" id="IPR003711">
    <property type="entry name" value="CarD-like/TRCF_RID"/>
</dbReference>
<dbReference type="SMART" id="SM01058">
    <property type="entry name" value="CarD_TRCF"/>
    <property type="match status" value="1"/>
</dbReference>
<dbReference type="SUPFAM" id="SSF52540">
    <property type="entry name" value="P-loop containing nucleoside triphosphate hydrolases"/>
    <property type="match status" value="4"/>
</dbReference>
<keyword evidence="6 9" id="KW-0067">ATP-binding</keyword>
<dbReference type="RefSeq" id="WP_204401317.1">
    <property type="nucleotide sequence ID" value="NZ_JAFBEE010000006.1"/>
</dbReference>
<evidence type="ECO:0000256" key="7">
    <source>
        <dbReference type="ARBA" id="ARBA00023125"/>
    </source>
</evidence>
<dbReference type="InterPro" id="IPR004576">
    <property type="entry name" value="Mfd"/>
</dbReference>
<comment type="function">
    <text evidence="9">Couples transcription and DNA repair by recognizing RNA polymerase (RNAP) stalled at DNA lesions. Mediates ATP-dependent release of RNAP and its truncated transcript from the DNA, and recruitment of nucleotide excision repair machinery to the damaged site.</text>
</comment>
<dbReference type="PANTHER" id="PTHR47964:SF1">
    <property type="entry name" value="ATP-DEPENDENT DNA HELICASE HOMOLOG RECG, CHLOROPLASTIC"/>
    <property type="match status" value="1"/>
</dbReference>
<keyword evidence="1 9" id="KW-0963">Cytoplasm</keyword>
<dbReference type="Gene3D" id="2.40.10.170">
    <property type="match status" value="1"/>
</dbReference>
<dbReference type="EC" id="3.6.4.-" evidence="9"/>
<keyword evidence="8 9" id="KW-0234">DNA repair</keyword>
<evidence type="ECO:0000256" key="5">
    <source>
        <dbReference type="ARBA" id="ARBA00022806"/>
    </source>
</evidence>
<dbReference type="Gene3D" id="3.40.50.300">
    <property type="entry name" value="P-loop containing nucleotide triphosphate hydrolases"/>
    <property type="match status" value="2"/>
</dbReference>
<dbReference type="HAMAP" id="MF_00969">
    <property type="entry name" value="TRCF"/>
    <property type="match status" value="1"/>
</dbReference>
<keyword evidence="10" id="KW-0175">Coiled coil</keyword>
<dbReference type="SUPFAM" id="SSF141259">
    <property type="entry name" value="CarD-like"/>
    <property type="match status" value="1"/>
</dbReference>
<dbReference type="InterPro" id="IPR036101">
    <property type="entry name" value="CarD-like/TRCF_RID_sf"/>
</dbReference>
<dbReference type="InterPro" id="IPR037235">
    <property type="entry name" value="TRCF-like_C_D7"/>
</dbReference>
<dbReference type="SMART" id="SM00982">
    <property type="entry name" value="TRCF"/>
    <property type="match status" value="1"/>
</dbReference>
<feature type="domain" description="Helicase ATP-binding" evidence="11">
    <location>
        <begin position="638"/>
        <end position="799"/>
    </location>
</feature>
<proteinExistence type="inferred from homology"/>
<dbReference type="CDD" id="cd17991">
    <property type="entry name" value="DEXHc_TRCF"/>
    <property type="match status" value="1"/>
</dbReference>
<dbReference type="Pfam" id="PF02559">
    <property type="entry name" value="CarD_TRCF_RID"/>
    <property type="match status" value="1"/>
</dbReference>
<evidence type="ECO:0000259" key="11">
    <source>
        <dbReference type="PROSITE" id="PS51192"/>
    </source>
</evidence>
<keyword evidence="7 9" id="KW-0238">DNA-binding</keyword>
<evidence type="ECO:0000256" key="9">
    <source>
        <dbReference type="HAMAP-Rule" id="MF_00969"/>
    </source>
</evidence>
<dbReference type="GO" id="GO:0004386">
    <property type="term" value="F:helicase activity"/>
    <property type="evidence" value="ECO:0007669"/>
    <property type="project" value="UniProtKB-KW"/>
</dbReference>
<feature type="coiled-coil region" evidence="10">
    <location>
        <begin position="236"/>
        <end position="263"/>
    </location>
</feature>
<dbReference type="InterPro" id="IPR014001">
    <property type="entry name" value="Helicase_ATP-bd"/>
</dbReference>
<dbReference type="Pfam" id="PF00270">
    <property type="entry name" value="DEAD"/>
    <property type="match status" value="1"/>
</dbReference>
<accession>A0ABS2NPJ1</accession>
<dbReference type="SMART" id="SM00490">
    <property type="entry name" value="HELICc"/>
    <property type="match status" value="1"/>
</dbReference>
<gene>
    <name evidence="9" type="primary">mfd</name>
    <name evidence="13" type="ORF">JOC73_001295</name>
</gene>
<evidence type="ECO:0000256" key="1">
    <source>
        <dbReference type="ARBA" id="ARBA00022490"/>
    </source>
</evidence>
<keyword evidence="2 9" id="KW-0547">Nucleotide-binding</keyword>
<dbReference type="EMBL" id="JAFBEE010000006">
    <property type="protein sequence ID" value="MBM7614781.1"/>
    <property type="molecule type" value="Genomic_DNA"/>
</dbReference>
<dbReference type="InterPro" id="IPR027417">
    <property type="entry name" value="P-loop_NTPase"/>
</dbReference>
<dbReference type="Gene3D" id="3.30.2060.10">
    <property type="entry name" value="Penicillin-binding protein 1b domain"/>
    <property type="match status" value="1"/>
</dbReference>
<name>A0ABS2NPJ1_9FIRM</name>
<organism evidence="13 14">
    <name type="scientific">Alkaliphilus hydrothermalis</name>
    <dbReference type="NCBI Taxonomy" id="1482730"/>
    <lineage>
        <taxon>Bacteria</taxon>
        <taxon>Bacillati</taxon>
        <taxon>Bacillota</taxon>
        <taxon>Clostridia</taxon>
        <taxon>Peptostreptococcales</taxon>
        <taxon>Natronincolaceae</taxon>
        <taxon>Alkaliphilus</taxon>
    </lineage>
</organism>
<reference evidence="13 14" key="1">
    <citation type="submission" date="2021-01" db="EMBL/GenBank/DDBJ databases">
        <title>Genomic Encyclopedia of Type Strains, Phase IV (KMG-IV): sequencing the most valuable type-strain genomes for metagenomic binning, comparative biology and taxonomic classification.</title>
        <authorList>
            <person name="Goeker M."/>
        </authorList>
    </citation>
    <scope>NUCLEOTIDE SEQUENCE [LARGE SCALE GENOMIC DNA]</scope>
    <source>
        <strain evidence="13 14">DSM 25890</strain>
    </source>
</reference>
<evidence type="ECO:0000256" key="4">
    <source>
        <dbReference type="ARBA" id="ARBA00022801"/>
    </source>
</evidence>
<evidence type="ECO:0000256" key="2">
    <source>
        <dbReference type="ARBA" id="ARBA00022741"/>
    </source>
</evidence>
<keyword evidence="5 13" id="KW-0347">Helicase</keyword>
<evidence type="ECO:0000256" key="3">
    <source>
        <dbReference type="ARBA" id="ARBA00022763"/>
    </source>
</evidence>
<sequence>MKNLLLAPLKNSIQYNQVIGAIKSKKTPVFLHGLSDSQKSNMAYALQQGMEKPICILTYSEMEAQEIYQDLKFYVDEVLYFPTKDVVFYDLEVVGEEMENLRMKTIELLSRGGNQIIVSSIEALLLKMTPRSTYEKYKQEFEVGKTIDLNHVLETFIIQGYNRVDRVEARGEFSQRGGIIDIFPPSAEVPYRIELFDDEVDSIRTFHVETQKSIDKKKKVQINPVTEAIIDPDRVADGIKLIRQELEKNIVKLQGEARDRLQEKMAEVLEKFETHNFFKGSDRFLPYIYKDGATLLDYLKPDTLFIIDEPRRIKEKVEGYTEEFRENFKTLLERGEVLPTQGKTLVLYDELLKKIQSKPSVVLNLLPKYTPDFQPRETVSFTSRGVQSFQGKFDLLVEELKNLQYKGYKVVLVPGTKERALRLLELMKERGIKANFIVDMQQELVSGQVAILQGSVHKGFEYVDMKYMMITDNEIYGVHKKKKQKTKRKDAAPIKSFIELKEGDYVVHEGHGIGKYIGIEELKVDGIKKDYLKIRYSGEDNLYVPTDQMDLIQKYIGNDEKQPKLSKLGGTEWTKTKAKVKKAIEDMAEDLLKLYAEREKLKGHTFPSDTEWQKQFEDLFPFEETPDQLRCIEEIKGDMERERPMDRLLCGDVGYGKTEVAIRSAFKAVMDNKQVAVLVPTTILAQQHFNTFKQRFSGFPIKVEMLSRFKSPAQQKKILEDARTGNIDVVIGTHRILSKDLAFKDLGLLIVDEEQRFGVKHKESLKQLKKSIDVLTLTATPIPRTLHMSMIGVRDMSVIEDPPEERYPIQTYVMAYNEALLADAITKEISRGGQIYYVYNRVQGIHQMAARIQEMVPEARIAVGHGQMSERELENLMLAYYEGEYDLLVCTTIIETGLDIPNVNTIVIHDADKLGLSQLYQLRGRVGRSNRQAYAYLMYEKNKSLTEVAEKRLKAIKEFTEFGSGFKIAMRDLEIRGAGNLLGGEQSGHMASIGYDLYVKLLEETIGEMKGEVVEKYQDTTIELNVNAYIPESYISNQSQKIEIYKKIASIRNQKDLFNVEEEVEDRFGNIPASVANLLMISYVKALAKGLMIQSISQKEKEIRITFQNSSRLKPEGIGDVLHTFGRKITFHASNEPYFVYKITTMDQYKILTDLKDIVEKISGLQNPRN</sequence>
<dbReference type="Proteomes" id="UP001314796">
    <property type="component" value="Unassembled WGS sequence"/>
</dbReference>
<evidence type="ECO:0000313" key="14">
    <source>
        <dbReference type="Proteomes" id="UP001314796"/>
    </source>
</evidence>
<dbReference type="InterPro" id="IPR047112">
    <property type="entry name" value="RecG/Mfd"/>
</dbReference>
<evidence type="ECO:0000256" key="8">
    <source>
        <dbReference type="ARBA" id="ARBA00023204"/>
    </source>
</evidence>